<keyword evidence="4" id="KW-1185">Reference proteome</keyword>
<proteinExistence type="predicted"/>
<evidence type="ECO:0000259" key="2">
    <source>
        <dbReference type="Pfam" id="PF13966"/>
    </source>
</evidence>
<reference evidence="4" key="2">
    <citation type="journal article" date="2017" name="Nat. Plants">
        <title>The Aegilops tauschii genome reveals multiple impacts of transposons.</title>
        <authorList>
            <person name="Zhao G."/>
            <person name="Zou C."/>
            <person name="Li K."/>
            <person name="Wang K."/>
            <person name="Li T."/>
            <person name="Gao L."/>
            <person name="Zhang X."/>
            <person name="Wang H."/>
            <person name="Yang Z."/>
            <person name="Liu X."/>
            <person name="Jiang W."/>
            <person name="Mao L."/>
            <person name="Kong X."/>
            <person name="Jiao Y."/>
            <person name="Jia J."/>
        </authorList>
    </citation>
    <scope>NUCLEOTIDE SEQUENCE [LARGE SCALE GENOMIC DNA]</scope>
    <source>
        <strain evidence="4">cv. AL8/78</strain>
    </source>
</reference>
<feature type="region of interest" description="Disordered" evidence="1">
    <location>
        <begin position="66"/>
        <end position="91"/>
    </location>
</feature>
<dbReference type="Gramene" id="AET7Gv20692400.2">
    <property type="protein sequence ID" value="AET7Gv20692400.2"/>
    <property type="gene ID" value="AET7Gv20692400"/>
</dbReference>
<evidence type="ECO:0000256" key="1">
    <source>
        <dbReference type="SAM" id="MobiDB-lite"/>
    </source>
</evidence>
<reference evidence="4" key="1">
    <citation type="journal article" date="2014" name="Science">
        <title>Ancient hybridizations among the ancestral genomes of bread wheat.</title>
        <authorList>
            <consortium name="International Wheat Genome Sequencing Consortium,"/>
            <person name="Marcussen T."/>
            <person name="Sandve S.R."/>
            <person name="Heier L."/>
            <person name="Spannagl M."/>
            <person name="Pfeifer M."/>
            <person name="Jakobsen K.S."/>
            <person name="Wulff B.B."/>
            <person name="Steuernagel B."/>
            <person name="Mayer K.F."/>
            <person name="Olsen O.A."/>
        </authorList>
    </citation>
    <scope>NUCLEOTIDE SEQUENCE [LARGE SCALE GENOMIC DNA]</scope>
    <source>
        <strain evidence="4">cv. AL8/78</strain>
    </source>
</reference>
<dbReference type="InterPro" id="IPR026960">
    <property type="entry name" value="RVT-Znf"/>
</dbReference>
<reference evidence="3" key="3">
    <citation type="journal article" date="2017" name="Nature">
        <title>Genome sequence of the progenitor of the wheat D genome Aegilops tauschii.</title>
        <authorList>
            <person name="Luo M.C."/>
            <person name="Gu Y.Q."/>
            <person name="Puiu D."/>
            <person name="Wang H."/>
            <person name="Twardziok S.O."/>
            <person name="Deal K.R."/>
            <person name="Huo N."/>
            <person name="Zhu T."/>
            <person name="Wang L."/>
            <person name="Wang Y."/>
            <person name="McGuire P.E."/>
            <person name="Liu S."/>
            <person name="Long H."/>
            <person name="Ramasamy R.K."/>
            <person name="Rodriguez J.C."/>
            <person name="Van S.L."/>
            <person name="Yuan L."/>
            <person name="Wang Z."/>
            <person name="Xia Z."/>
            <person name="Xiao L."/>
            <person name="Anderson O.D."/>
            <person name="Ouyang S."/>
            <person name="Liang Y."/>
            <person name="Zimin A.V."/>
            <person name="Pertea G."/>
            <person name="Qi P."/>
            <person name="Bennetzen J.L."/>
            <person name="Dai X."/>
            <person name="Dawson M.W."/>
            <person name="Muller H.G."/>
            <person name="Kugler K."/>
            <person name="Rivarola-Duarte L."/>
            <person name="Spannagl M."/>
            <person name="Mayer K.F.X."/>
            <person name="Lu F.H."/>
            <person name="Bevan M.W."/>
            <person name="Leroy P."/>
            <person name="Li P."/>
            <person name="You F.M."/>
            <person name="Sun Q."/>
            <person name="Liu Z."/>
            <person name="Lyons E."/>
            <person name="Wicker T."/>
            <person name="Salzberg S.L."/>
            <person name="Devos K.M."/>
            <person name="Dvorak J."/>
        </authorList>
    </citation>
    <scope>NUCLEOTIDE SEQUENCE [LARGE SCALE GENOMIC DNA]</scope>
    <source>
        <strain evidence="3">cv. AL8/78</strain>
    </source>
</reference>
<feature type="domain" description="Reverse transcriptase zinc-binding" evidence="2">
    <location>
        <begin position="1"/>
        <end position="44"/>
    </location>
</feature>
<dbReference type="Proteomes" id="UP000015105">
    <property type="component" value="Chromosome 7D"/>
</dbReference>
<reference evidence="3" key="5">
    <citation type="journal article" date="2021" name="G3 (Bethesda)">
        <title>Aegilops tauschii genome assembly Aet v5.0 features greater sequence contiguity and improved annotation.</title>
        <authorList>
            <person name="Wang L."/>
            <person name="Zhu T."/>
            <person name="Rodriguez J.C."/>
            <person name="Deal K.R."/>
            <person name="Dubcovsky J."/>
            <person name="McGuire P.E."/>
            <person name="Lux T."/>
            <person name="Spannagl M."/>
            <person name="Mayer K.F.X."/>
            <person name="Baldrich P."/>
            <person name="Meyers B.C."/>
            <person name="Huo N."/>
            <person name="Gu Y.Q."/>
            <person name="Zhou H."/>
            <person name="Devos K.M."/>
            <person name="Bennetzen J.L."/>
            <person name="Unver T."/>
            <person name="Budak H."/>
            <person name="Gulick P.J."/>
            <person name="Galiba G."/>
            <person name="Kalapos B."/>
            <person name="Nelson D.R."/>
            <person name="Li P."/>
            <person name="You F.M."/>
            <person name="Luo M.C."/>
            <person name="Dvorak J."/>
        </authorList>
    </citation>
    <scope>NUCLEOTIDE SEQUENCE [LARGE SCALE GENOMIC DNA]</scope>
    <source>
        <strain evidence="3">cv. AL8/78</strain>
    </source>
</reference>
<dbReference type="Pfam" id="PF13966">
    <property type="entry name" value="zf-RVT"/>
    <property type="match status" value="1"/>
</dbReference>
<evidence type="ECO:0000313" key="4">
    <source>
        <dbReference type="Proteomes" id="UP000015105"/>
    </source>
</evidence>
<organism evidence="3 4">
    <name type="scientific">Aegilops tauschii subsp. strangulata</name>
    <name type="common">Goatgrass</name>
    <dbReference type="NCBI Taxonomy" id="200361"/>
    <lineage>
        <taxon>Eukaryota</taxon>
        <taxon>Viridiplantae</taxon>
        <taxon>Streptophyta</taxon>
        <taxon>Embryophyta</taxon>
        <taxon>Tracheophyta</taxon>
        <taxon>Spermatophyta</taxon>
        <taxon>Magnoliopsida</taxon>
        <taxon>Liliopsida</taxon>
        <taxon>Poales</taxon>
        <taxon>Poaceae</taxon>
        <taxon>BOP clade</taxon>
        <taxon>Pooideae</taxon>
        <taxon>Triticodae</taxon>
        <taxon>Triticeae</taxon>
        <taxon>Triticinae</taxon>
        <taxon>Aegilops</taxon>
    </lineage>
</organism>
<protein>
    <recommendedName>
        <fullName evidence="2">Reverse transcriptase zinc-binding domain-containing protein</fullName>
    </recommendedName>
</protein>
<name>A0A453RTA7_AEGTS</name>
<dbReference type="EnsemblPlants" id="AET7Gv20692400.2">
    <property type="protein sequence ID" value="AET7Gv20692400.2"/>
    <property type="gene ID" value="AET7Gv20692400"/>
</dbReference>
<feature type="compositionally biased region" description="Basic and acidic residues" evidence="1">
    <location>
        <begin position="81"/>
        <end position="91"/>
    </location>
</feature>
<dbReference type="AlphaFoldDB" id="A0A453RTA7"/>
<sequence>DRCWTTDRLARRGLQHLVRCPLCDQDLETMHHLILACPFAPQIWYEVLHWLRLSCAPPDFSQRLVAHGAAAHSQTHAQGPRLRDPPRPMDD</sequence>
<evidence type="ECO:0000313" key="3">
    <source>
        <dbReference type="EnsemblPlants" id="AET7Gv20692400.2"/>
    </source>
</evidence>
<reference evidence="3" key="4">
    <citation type="submission" date="2019-03" db="UniProtKB">
        <authorList>
            <consortium name="EnsemblPlants"/>
        </authorList>
    </citation>
    <scope>IDENTIFICATION</scope>
</reference>
<accession>A0A453RTA7</accession>